<evidence type="ECO:0000313" key="1">
    <source>
        <dbReference type="EMBL" id="SFU31676.1"/>
    </source>
</evidence>
<dbReference type="EMBL" id="FPBX01000001">
    <property type="protein sequence ID" value="SFU31676.1"/>
    <property type="molecule type" value="Genomic_DNA"/>
</dbReference>
<proteinExistence type="predicted"/>
<name>A0A1I7F6A3_9BURK</name>
<dbReference type="STRING" id="343013.SAMN04489707_1001200"/>
<sequence>MTISTAHRAARNAASIAMADAGAGPSSVKIYTEQGGVLLAVCRLAKPCGTINAQGRIALQQAAQQDLVLATGTPSWGEWCDGNGVPIFGAAVTDAWGPGPFQIKGTPEGGPFVIYAGGVVPLSDTALLG</sequence>
<gene>
    <name evidence="1" type="ORF">SAMN04489707_1001200</name>
</gene>
<keyword evidence="2" id="KW-1185">Reference proteome</keyword>
<accession>A0A1I7F6A3</accession>
<dbReference type="AlphaFoldDB" id="A0A1I7F6A3"/>
<protein>
    <submittedName>
        <fullName evidence="1">Uncharacterized protein</fullName>
    </submittedName>
</protein>
<dbReference type="Proteomes" id="UP000183656">
    <property type="component" value="Unassembled WGS sequence"/>
</dbReference>
<dbReference type="RefSeq" id="WP_054255431.1">
    <property type="nucleotide sequence ID" value="NZ_CYIG01000007.1"/>
</dbReference>
<organism evidence="1 2">
    <name type="scientific">Paenacidovorax caeni</name>
    <dbReference type="NCBI Taxonomy" id="343013"/>
    <lineage>
        <taxon>Bacteria</taxon>
        <taxon>Pseudomonadati</taxon>
        <taxon>Pseudomonadota</taxon>
        <taxon>Betaproteobacteria</taxon>
        <taxon>Burkholderiales</taxon>
        <taxon>Comamonadaceae</taxon>
        <taxon>Paenacidovorax</taxon>
    </lineage>
</organism>
<reference evidence="1 2" key="1">
    <citation type="submission" date="2016-10" db="EMBL/GenBank/DDBJ databases">
        <authorList>
            <person name="de Groot N.N."/>
        </authorList>
    </citation>
    <scope>NUCLEOTIDE SEQUENCE [LARGE SCALE GENOMIC DNA]</scope>
    <source>
        <strain evidence="1 2">R-24608</strain>
    </source>
</reference>
<evidence type="ECO:0000313" key="2">
    <source>
        <dbReference type="Proteomes" id="UP000183656"/>
    </source>
</evidence>